<organism evidence="1 2">
    <name type="scientific">Thiocapsa imhoffii</name>
    <dbReference type="NCBI Taxonomy" id="382777"/>
    <lineage>
        <taxon>Bacteria</taxon>
        <taxon>Pseudomonadati</taxon>
        <taxon>Pseudomonadota</taxon>
        <taxon>Gammaproteobacteria</taxon>
        <taxon>Chromatiales</taxon>
        <taxon>Chromatiaceae</taxon>
        <taxon>Thiocapsa</taxon>
    </lineage>
</organism>
<protein>
    <submittedName>
        <fullName evidence="1">Uncharacterized protein</fullName>
    </submittedName>
</protein>
<sequence>MKAGSKLNFKLLPHWAANVCQQRSQIREQVQLLSCLVIWNVLRIRLGNVLTDNKTDIAFRIFLISCKPAEVVFECIGLHHPIVSTSNAHHAFLTESNTLCQGFAIMK</sequence>
<name>A0A9X1BA73_9GAMM</name>
<evidence type="ECO:0000313" key="2">
    <source>
        <dbReference type="Proteomes" id="UP001138802"/>
    </source>
</evidence>
<gene>
    <name evidence="1" type="ORF">CKO25_14360</name>
</gene>
<proteinExistence type="predicted"/>
<accession>A0A9X1BA73</accession>
<keyword evidence="2" id="KW-1185">Reference proteome</keyword>
<reference evidence="1 2" key="1">
    <citation type="journal article" date="2020" name="Microorganisms">
        <title>Osmotic Adaptation and Compatible Solute Biosynthesis of Phototrophic Bacteria as Revealed from Genome Analyses.</title>
        <authorList>
            <person name="Imhoff J.F."/>
            <person name="Rahn T."/>
            <person name="Kunzel S."/>
            <person name="Keller A."/>
            <person name="Neulinger S.C."/>
        </authorList>
    </citation>
    <scope>NUCLEOTIDE SEQUENCE [LARGE SCALE GENOMIC DNA]</scope>
    <source>
        <strain evidence="1 2">DSM 21303</strain>
    </source>
</reference>
<dbReference type="AlphaFoldDB" id="A0A9X1BA73"/>
<dbReference type="Proteomes" id="UP001138802">
    <property type="component" value="Unassembled WGS sequence"/>
</dbReference>
<dbReference type="EMBL" id="NRSD01000016">
    <property type="protein sequence ID" value="MBK1645815.1"/>
    <property type="molecule type" value="Genomic_DNA"/>
</dbReference>
<comment type="caution">
    <text evidence="1">The sequence shown here is derived from an EMBL/GenBank/DDBJ whole genome shotgun (WGS) entry which is preliminary data.</text>
</comment>
<evidence type="ECO:0000313" key="1">
    <source>
        <dbReference type="EMBL" id="MBK1645815.1"/>
    </source>
</evidence>